<accession>A0ABX4ME76</accession>
<dbReference type="EMBL" id="MTPX02000014">
    <property type="protein sequence ID" value="PHP53516.1"/>
    <property type="molecule type" value="Genomic_DNA"/>
</dbReference>
<keyword evidence="3" id="KW-1185">Reference proteome</keyword>
<evidence type="ECO:0000256" key="1">
    <source>
        <dbReference type="ARBA" id="ARBA00022801"/>
    </source>
</evidence>
<evidence type="ECO:0000313" key="2">
    <source>
        <dbReference type="EMBL" id="PHP53516.1"/>
    </source>
</evidence>
<dbReference type="Proteomes" id="UP000194577">
    <property type="component" value="Unassembled WGS sequence"/>
</dbReference>
<protein>
    <submittedName>
        <fullName evidence="2">Uncharacterized protein</fullName>
    </submittedName>
</protein>
<keyword evidence="1" id="KW-0378">Hydrolase</keyword>
<dbReference type="InterPro" id="IPR036962">
    <property type="entry name" value="Glyco_hydro_3_N_sf"/>
</dbReference>
<proteinExistence type="predicted"/>
<dbReference type="InterPro" id="IPR017853">
    <property type="entry name" value="GH"/>
</dbReference>
<sequence length="117" mass="12582">MTSAPWLDTSLTTEERVVALLAVMSTAEKMSQLQCTFPRSCDAATSPTSVLEGLPLGVGHVSTLEMRRLTDREEAAAFQRTLQTEIIARQPHGIPAAFHMEAIDGATCPVRSPCPTA</sequence>
<comment type="caution">
    <text evidence="2">The sequence shown here is derived from an EMBL/GenBank/DDBJ whole genome shotgun (WGS) entry which is preliminary data.</text>
</comment>
<organism evidence="2 3">
    <name type="scientific">Actinomyces ruminis</name>
    <dbReference type="NCBI Taxonomy" id="1937003"/>
    <lineage>
        <taxon>Bacteria</taxon>
        <taxon>Bacillati</taxon>
        <taxon>Actinomycetota</taxon>
        <taxon>Actinomycetes</taxon>
        <taxon>Actinomycetales</taxon>
        <taxon>Actinomycetaceae</taxon>
        <taxon>Actinomyces</taxon>
    </lineage>
</organism>
<gene>
    <name evidence="2" type="ORF">BW737_001910</name>
</gene>
<evidence type="ECO:0000313" key="3">
    <source>
        <dbReference type="Proteomes" id="UP000194577"/>
    </source>
</evidence>
<dbReference type="Gene3D" id="3.20.20.300">
    <property type="entry name" value="Glycoside hydrolase, family 3, N-terminal domain"/>
    <property type="match status" value="1"/>
</dbReference>
<dbReference type="RefSeq" id="WP_086615187.1">
    <property type="nucleotide sequence ID" value="NZ_MTPX02000014.1"/>
</dbReference>
<name>A0ABX4ME76_9ACTO</name>
<reference evidence="2 3" key="1">
    <citation type="submission" date="2017-10" db="EMBL/GenBank/DDBJ databases">
        <title>Draft genome sequence of cellulolytic Actinomyces sp CtC72 isolated from cattle rumen fluid.</title>
        <authorList>
            <person name="Joshi A.J."/>
            <person name="Vasudevan G."/>
            <person name="Lanjekar V.B."/>
            <person name="Hivarkar S."/>
            <person name="Engineer A."/>
            <person name="Pore S.D."/>
            <person name="Dhakephalkar P.K."/>
            <person name="Dagar S."/>
        </authorList>
    </citation>
    <scope>NUCLEOTIDE SEQUENCE [LARGE SCALE GENOMIC DNA]</scope>
    <source>
        <strain evidence="3">CtC72</strain>
    </source>
</reference>
<dbReference type="SUPFAM" id="SSF51445">
    <property type="entry name" value="(Trans)glycosidases"/>
    <property type="match status" value="1"/>
</dbReference>